<evidence type="ECO:0000313" key="2">
    <source>
        <dbReference type="EMBL" id="MCS0582016.1"/>
    </source>
</evidence>
<evidence type="ECO:0000256" key="1">
    <source>
        <dbReference type="SAM" id="MobiDB-lite"/>
    </source>
</evidence>
<accession>A0ABT1ZQ43</accession>
<organism evidence="2 3">
    <name type="scientific">Massilia pinisoli</name>
    <dbReference type="NCBI Taxonomy" id="1772194"/>
    <lineage>
        <taxon>Bacteria</taxon>
        <taxon>Pseudomonadati</taxon>
        <taxon>Pseudomonadota</taxon>
        <taxon>Betaproteobacteria</taxon>
        <taxon>Burkholderiales</taxon>
        <taxon>Oxalobacteraceae</taxon>
        <taxon>Telluria group</taxon>
        <taxon>Massilia</taxon>
    </lineage>
</organism>
<keyword evidence="3" id="KW-1185">Reference proteome</keyword>
<dbReference type="EMBL" id="JANUGW010000006">
    <property type="protein sequence ID" value="MCS0582016.1"/>
    <property type="molecule type" value="Genomic_DNA"/>
</dbReference>
<feature type="compositionally biased region" description="Basic and acidic residues" evidence="1">
    <location>
        <begin position="8"/>
        <end position="38"/>
    </location>
</feature>
<gene>
    <name evidence="2" type="ORF">NX784_10475</name>
</gene>
<evidence type="ECO:0000313" key="3">
    <source>
        <dbReference type="Proteomes" id="UP001204151"/>
    </source>
</evidence>
<comment type="caution">
    <text evidence="2">The sequence shown here is derived from an EMBL/GenBank/DDBJ whole genome shotgun (WGS) entry which is preliminary data.</text>
</comment>
<name>A0ABT1ZQ43_9BURK</name>
<proteinExistence type="predicted"/>
<feature type="region of interest" description="Disordered" evidence="1">
    <location>
        <begin position="1"/>
        <end position="60"/>
    </location>
</feature>
<reference evidence="2 3" key="1">
    <citation type="submission" date="2022-08" db="EMBL/GenBank/DDBJ databases">
        <title>Reclassification of Massilia species as members of the genera Telluria, Duganella, Pseudoduganella, Mokoshia gen. nov. and Zemynaea gen. nov. using orthogonal and non-orthogonal genome-based approaches.</title>
        <authorList>
            <person name="Bowman J.P."/>
        </authorList>
    </citation>
    <scope>NUCLEOTIDE SEQUENCE [LARGE SCALE GENOMIC DNA]</scope>
    <source>
        <strain evidence="2 3">JCM 31316</strain>
    </source>
</reference>
<feature type="compositionally biased region" description="Acidic residues" evidence="1">
    <location>
        <begin position="39"/>
        <end position="53"/>
    </location>
</feature>
<sequence length="60" mass="6925">MAKTNFQYEKRQRELEKKRKAEEKARKKQEAKQHKGEGGEDGPALDEDSGEEAQQEHDPA</sequence>
<dbReference type="Proteomes" id="UP001204151">
    <property type="component" value="Unassembled WGS sequence"/>
</dbReference>
<protein>
    <submittedName>
        <fullName evidence="2">Uncharacterized protein</fullName>
    </submittedName>
</protein>
<dbReference type="RefSeq" id="WP_258816588.1">
    <property type="nucleotide sequence ID" value="NZ_JANUGW010000006.1"/>
</dbReference>